<sequence length="368" mass="41924">MGHRQWTPKMDFPKFDGNGVKVWIDNCETYFAFYQIMEAFLVSATSMNLMGDAANWYQTWKLEVGWHDWEMLKTAISREFDVHLRSVKMDELLLLKHTSTVIEYCSKFSELVYQIRLYDPLLCGSVLVSHFMLGLKDDLRSFVQAAQPTTVTQDCLVALAQEGAHIGQPRKRFNQCRDNAVGRGNEKPKLARGELWKAQQLKEYRRAQEEDFNLSLHALAGTCSSATVQLRALVGNQVILIFVDSGSSHSFVNSDLCAKLQLPTTATLPISVKVANGELIHDLTDILLLRKIRKLEADEYKTAFKTHHGHVQFRVMPFGLTNAPATFQCLMNSIFAPFLRKFVLVFMDDILICNKSLEEHGHHLELVL</sequence>
<dbReference type="SUPFAM" id="SSF56672">
    <property type="entry name" value="DNA/RNA polymerases"/>
    <property type="match status" value="1"/>
</dbReference>
<dbReference type="Pfam" id="PF00078">
    <property type="entry name" value="RVT_1"/>
    <property type="match status" value="1"/>
</dbReference>
<evidence type="ECO:0000259" key="1">
    <source>
        <dbReference type="Pfam" id="PF00078"/>
    </source>
</evidence>
<dbReference type="CDD" id="cd01647">
    <property type="entry name" value="RT_LTR"/>
    <property type="match status" value="1"/>
</dbReference>
<dbReference type="PANTHER" id="PTHR24559:SF450">
    <property type="entry name" value="RNA-DIRECTED DNA POLYMERASE HOMOLOG"/>
    <property type="match status" value="1"/>
</dbReference>
<organism evidence="3">
    <name type="scientific">Oryza sativa</name>
    <name type="common">Rice</name>
    <dbReference type="NCBI Taxonomy" id="4530"/>
    <lineage>
        <taxon>Eukaryota</taxon>
        <taxon>Viridiplantae</taxon>
        <taxon>Streptophyta</taxon>
        <taxon>Embryophyta</taxon>
        <taxon>Tracheophyta</taxon>
        <taxon>Spermatophyta</taxon>
        <taxon>Magnoliopsida</taxon>
        <taxon>Liliopsida</taxon>
        <taxon>Poales</taxon>
        <taxon>Poaceae</taxon>
        <taxon>BOP clade</taxon>
        <taxon>Oryzoideae</taxon>
        <taxon>Oryzeae</taxon>
        <taxon>Oryzinae</taxon>
        <taxon>Oryza</taxon>
    </lineage>
</organism>
<dbReference type="InterPro" id="IPR043128">
    <property type="entry name" value="Rev_trsase/Diguanyl_cyclase"/>
</dbReference>
<proteinExistence type="predicted"/>
<dbReference type="EMBL" id="AL442108">
    <property type="protein sequence ID" value="CAH67759.1"/>
    <property type="molecule type" value="Genomic_DNA"/>
</dbReference>
<gene>
    <name evidence="3" type="primary">H0124E07.6</name>
</gene>
<dbReference type="Gene3D" id="3.30.70.270">
    <property type="match status" value="1"/>
</dbReference>
<dbReference type="InterPro" id="IPR005162">
    <property type="entry name" value="Retrotrans_gag_dom"/>
</dbReference>
<dbReference type="InterPro" id="IPR053134">
    <property type="entry name" value="RNA-dir_DNA_polymerase"/>
</dbReference>
<dbReference type="InterPro" id="IPR043502">
    <property type="entry name" value="DNA/RNA_pol_sf"/>
</dbReference>
<dbReference type="Pfam" id="PF03732">
    <property type="entry name" value="Retrotrans_gag"/>
    <property type="match status" value="1"/>
</dbReference>
<reference evidence="3" key="1">
    <citation type="journal article" date="2002" name="Nature">
        <title>Sequence and analysis of rice chromosome 4.</title>
        <authorList>
            <person name="Feng Q."/>
            <person name="Zhang Y."/>
            <person name="Hao P."/>
            <person name="Wang S."/>
            <person name="Fu G."/>
            <person name="Huang Y."/>
            <person name="Li Y."/>
            <person name="Zhu J."/>
            <person name="Liu Y."/>
            <person name="Hu X."/>
            <person name="Jia P."/>
            <person name="Zhang Y."/>
            <person name="Zhao Q."/>
            <person name="Ying K."/>
            <person name="Yu S."/>
            <person name="Tang Y."/>
            <person name="Weng Q."/>
            <person name="Zhang L."/>
            <person name="Lu Y."/>
            <person name="Mu J."/>
            <person name="Lu Y."/>
            <person name="Zhang L.S."/>
            <person name="Yu Z."/>
            <person name="Fan D."/>
            <person name="Liu X."/>
            <person name="Lu T."/>
            <person name="Li C."/>
            <person name="Wu Y."/>
            <person name="Sun T."/>
            <person name="Lei H."/>
            <person name="Li T."/>
            <person name="Hu H."/>
            <person name="Guan J."/>
            <person name="Wu M."/>
            <person name="Zhang R."/>
            <person name="Zhou B."/>
            <person name="Chen Z."/>
            <person name="Chen L."/>
            <person name="Jin Z."/>
            <person name="Wang R."/>
            <person name="Yin H."/>
            <person name="Cai Z."/>
            <person name="Ren S."/>
            <person name="Lv G."/>
            <person name="Gu W."/>
            <person name="Zhu G."/>
            <person name="Tu Y."/>
            <person name="Jia J."/>
            <person name="Zhang Y."/>
            <person name="Chen J."/>
            <person name="Kang H."/>
            <person name="Chen X."/>
            <person name="Shao C."/>
            <person name="Sun Y."/>
            <person name="Hu Q."/>
            <person name="Zhang X."/>
            <person name="Zhang W."/>
            <person name="Wang L."/>
            <person name="Ding C."/>
            <person name="Sheng H."/>
            <person name="Gu J."/>
            <person name="Chen S."/>
            <person name="Ni L."/>
            <person name="Zhu F."/>
            <person name="Chen W."/>
            <person name="Lan L."/>
            <person name="Lai Y."/>
            <person name="Cheng Z."/>
            <person name="Gu M."/>
            <person name="Jiang J."/>
            <person name="Li J."/>
            <person name="Hong G."/>
            <person name="Xue Y."/>
            <person name="Han B."/>
        </authorList>
    </citation>
    <scope>NUCLEOTIDE SEQUENCE</scope>
</reference>
<feature type="domain" description="Reverse transcriptase" evidence="1">
    <location>
        <begin position="296"/>
        <end position="367"/>
    </location>
</feature>
<dbReference type="PANTHER" id="PTHR24559">
    <property type="entry name" value="TRANSPOSON TY3-I GAG-POL POLYPROTEIN"/>
    <property type="match status" value="1"/>
</dbReference>
<evidence type="ECO:0000313" key="3">
    <source>
        <dbReference type="EMBL" id="CAH67759.1"/>
    </source>
</evidence>
<feature type="domain" description="Retrotransposon gag" evidence="2">
    <location>
        <begin position="45"/>
        <end position="136"/>
    </location>
</feature>
<protein>
    <submittedName>
        <fullName evidence="3">H0124E07.6 protein</fullName>
    </submittedName>
</protein>
<dbReference type="AlphaFoldDB" id="Q25AH7"/>
<dbReference type="InterPro" id="IPR000477">
    <property type="entry name" value="RT_dom"/>
</dbReference>
<accession>Q25AH7</accession>
<name>Q25AH7_ORYSA</name>
<dbReference type="Gene3D" id="3.10.10.10">
    <property type="entry name" value="HIV Type 1 Reverse Transcriptase, subunit A, domain 1"/>
    <property type="match status" value="1"/>
</dbReference>
<dbReference type="CDD" id="cd00303">
    <property type="entry name" value="retropepsin_like"/>
    <property type="match status" value="1"/>
</dbReference>
<evidence type="ECO:0000259" key="2">
    <source>
        <dbReference type="Pfam" id="PF03732"/>
    </source>
</evidence>